<dbReference type="InterPro" id="IPR036271">
    <property type="entry name" value="Tet_transcr_reg_TetR-rel_C_sf"/>
</dbReference>
<name>A0A1G9HWS6_9ACTN</name>
<dbReference type="EMBL" id="FNFF01000020">
    <property type="protein sequence ID" value="SDL17275.1"/>
    <property type="molecule type" value="Genomic_DNA"/>
</dbReference>
<keyword evidence="1 2" id="KW-0238">DNA-binding</keyword>
<evidence type="ECO:0000256" key="1">
    <source>
        <dbReference type="ARBA" id="ARBA00023125"/>
    </source>
</evidence>
<dbReference type="GO" id="GO:0003677">
    <property type="term" value="F:DNA binding"/>
    <property type="evidence" value="ECO:0007669"/>
    <property type="project" value="UniProtKB-UniRule"/>
</dbReference>
<dbReference type="InterPro" id="IPR041583">
    <property type="entry name" value="TetR_C_31"/>
</dbReference>
<evidence type="ECO:0000313" key="5">
    <source>
        <dbReference type="Proteomes" id="UP000199155"/>
    </source>
</evidence>
<evidence type="ECO:0000313" key="4">
    <source>
        <dbReference type="EMBL" id="SDL17275.1"/>
    </source>
</evidence>
<protein>
    <submittedName>
        <fullName evidence="4">DNA-binding transcriptional regulator YbjK</fullName>
    </submittedName>
</protein>
<dbReference type="InterPro" id="IPR009057">
    <property type="entry name" value="Homeodomain-like_sf"/>
</dbReference>
<proteinExistence type="predicted"/>
<dbReference type="Proteomes" id="UP000199155">
    <property type="component" value="Unassembled WGS sequence"/>
</dbReference>
<dbReference type="SUPFAM" id="SSF48498">
    <property type="entry name" value="Tetracyclin repressor-like, C-terminal domain"/>
    <property type="match status" value="1"/>
</dbReference>
<reference evidence="4 5" key="1">
    <citation type="submission" date="2016-10" db="EMBL/GenBank/DDBJ databases">
        <authorList>
            <person name="de Groot N.N."/>
        </authorList>
    </citation>
    <scope>NUCLEOTIDE SEQUENCE [LARGE SCALE GENOMIC DNA]</scope>
    <source>
        <strain evidence="4 5">CGMCC 4.5727</strain>
    </source>
</reference>
<dbReference type="Gene3D" id="1.10.357.10">
    <property type="entry name" value="Tetracycline Repressor, domain 2"/>
    <property type="match status" value="1"/>
</dbReference>
<dbReference type="STRING" id="417292.SAMN05421806_12084"/>
<keyword evidence="5" id="KW-1185">Reference proteome</keyword>
<sequence>MANDSSTAPDRRTALADAAVSVLAEQGMRGLTHRAVDRAAGLPTGTTSAYLRTRSALLTALVRRLVELDQAELQAAGEALPVPRDAAELTAALVQFTEGRLVGEGRRRTLARYACTVESVHQPELREILRPRENAGRDLVRTFLAAHGALDPESRTLTLLACVDGLVFDRLTGGGEVSEDEVRGLVDAALRGDDATGRRSRRS</sequence>
<accession>A0A1G9HWS6</accession>
<dbReference type="Pfam" id="PF17940">
    <property type="entry name" value="TetR_C_31"/>
    <property type="match status" value="1"/>
</dbReference>
<feature type="DNA-binding region" description="H-T-H motif" evidence="2">
    <location>
        <begin position="32"/>
        <end position="51"/>
    </location>
</feature>
<evidence type="ECO:0000256" key="2">
    <source>
        <dbReference type="PROSITE-ProRule" id="PRU00335"/>
    </source>
</evidence>
<dbReference type="InterPro" id="IPR001647">
    <property type="entry name" value="HTH_TetR"/>
</dbReference>
<dbReference type="SUPFAM" id="SSF46689">
    <property type="entry name" value="Homeodomain-like"/>
    <property type="match status" value="1"/>
</dbReference>
<organism evidence="4 5">
    <name type="scientific">Streptomyces indicus</name>
    <dbReference type="NCBI Taxonomy" id="417292"/>
    <lineage>
        <taxon>Bacteria</taxon>
        <taxon>Bacillati</taxon>
        <taxon>Actinomycetota</taxon>
        <taxon>Actinomycetes</taxon>
        <taxon>Kitasatosporales</taxon>
        <taxon>Streptomycetaceae</taxon>
        <taxon>Streptomyces</taxon>
    </lineage>
</organism>
<gene>
    <name evidence="4" type="ORF">SAMN05421806_12084</name>
</gene>
<evidence type="ECO:0000259" key="3">
    <source>
        <dbReference type="PROSITE" id="PS50977"/>
    </source>
</evidence>
<dbReference type="AlphaFoldDB" id="A0A1G9HWS6"/>
<feature type="domain" description="HTH tetR-type" evidence="3">
    <location>
        <begin position="9"/>
        <end position="69"/>
    </location>
</feature>
<dbReference type="PROSITE" id="PS50977">
    <property type="entry name" value="HTH_TETR_2"/>
    <property type="match status" value="1"/>
</dbReference>